<dbReference type="Proteomes" id="UP000295367">
    <property type="component" value="Unassembled WGS sequence"/>
</dbReference>
<evidence type="ECO:0000313" key="2">
    <source>
        <dbReference type="EMBL" id="TCV89060.1"/>
    </source>
</evidence>
<evidence type="ECO:0000259" key="1">
    <source>
        <dbReference type="PROSITE" id="PS51819"/>
    </source>
</evidence>
<dbReference type="Pfam" id="PF00903">
    <property type="entry name" value="Glyoxalase"/>
    <property type="match status" value="1"/>
</dbReference>
<dbReference type="AlphaFoldDB" id="A0A4R3YAV9"/>
<organism evidence="2 3">
    <name type="scientific">Sulfurirhabdus autotrophica</name>
    <dbReference type="NCBI Taxonomy" id="1706046"/>
    <lineage>
        <taxon>Bacteria</taxon>
        <taxon>Pseudomonadati</taxon>
        <taxon>Pseudomonadota</taxon>
        <taxon>Betaproteobacteria</taxon>
        <taxon>Nitrosomonadales</taxon>
        <taxon>Sulfuricellaceae</taxon>
        <taxon>Sulfurirhabdus</taxon>
    </lineage>
</organism>
<dbReference type="CDD" id="cd07247">
    <property type="entry name" value="SgaA_N_like"/>
    <property type="match status" value="1"/>
</dbReference>
<dbReference type="PANTHER" id="PTHR33993">
    <property type="entry name" value="GLYOXALASE-RELATED"/>
    <property type="match status" value="1"/>
</dbReference>
<dbReference type="InterPro" id="IPR029068">
    <property type="entry name" value="Glyas_Bleomycin-R_OHBP_Dase"/>
</dbReference>
<dbReference type="PANTHER" id="PTHR33993:SF14">
    <property type="entry name" value="GB|AAF24581.1"/>
    <property type="match status" value="1"/>
</dbReference>
<dbReference type="InterPro" id="IPR052164">
    <property type="entry name" value="Anthracycline_SecMetBiosynth"/>
</dbReference>
<proteinExistence type="predicted"/>
<comment type="caution">
    <text evidence="2">The sequence shown here is derived from an EMBL/GenBank/DDBJ whole genome shotgun (WGS) entry which is preliminary data.</text>
</comment>
<dbReference type="OrthoDB" id="8776491at2"/>
<keyword evidence="3" id="KW-1185">Reference proteome</keyword>
<gene>
    <name evidence="2" type="ORF">EDC63_103132</name>
</gene>
<dbReference type="RefSeq" id="WP_124945911.1">
    <property type="nucleotide sequence ID" value="NZ_BHVT01000020.1"/>
</dbReference>
<feature type="domain" description="VOC" evidence="1">
    <location>
        <begin position="4"/>
        <end position="119"/>
    </location>
</feature>
<sequence>MANPFVHIELQTKDLGKAKEFYSKLFDWQLEDLPMPGGGAPYTMINVGEGTGGGMFTNPEPNVPPQWLAYVGVDDIEASTRKARELGGTVVKDVMEVGEHGWMSVIVDPGGAVFAMWKSKEG</sequence>
<protein>
    <recommendedName>
        <fullName evidence="1">VOC domain-containing protein</fullName>
    </recommendedName>
</protein>
<accession>A0A4R3YAV9</accession>
<evidence type="ECO:0000313" key="3">
    <source>
        <dbReference type="Proteomes" id="UP000295367"/>
    </source>
</evidence>
<dbReference type="EMBL" id="SMCO01000003">
    <property type="protein sequence ID" value="TCV89060.1"/>
    <property type="molecule type" value="Genomic_DNA"/>
</dbReference>
<dbReference type="Gene3D" id="3.10.180.10">
    <property type="entry name" value="2,3-Dihydroxybiphenyl 1,2-Dioxygenase, domain 1"/>
    <property type="match status" value="1"/>
</dbReference>
<dbReference type="PROSITE" id="PS51819">
    <property type="entry name" value="VOC"/>
    <property type="match status" value="1"/>
</dbReference>
<dbReference type="InterPro" id="IPR037523">
    <property type="entry name" value="VOC_core"/>
</dbReference>
<name>A0A4R3YAV9_9PROT</name>
<dbReference type="InterPro" id="IPR004360">
    <property type="entry name" value="Glyas_Fos-R_dOase_dom"/>
</dbReference>
<dbReference type="SUPFAM" id="SSF54593">
    <property type="entry name" value="Glyoxalase/Bleomycin resistance protein/Dihydroxybiphenyl dioxygenase"/>
    <property type="match status" value="1"/>
</dbReference>
<reference evidence="2 3" key="1">
    <citation type="submission" date="2019-03" db="EMBL/GenBank/DDBJ databases">
        <title>Genomic Encyclopedia of Type Strains, Phase IV (KMG-IV): sequencing the most valuable type-strain genomes for metagenomic binning, comparative biology and taxonomic classification.</title>
        <authorList>
            <person name="Goeker M."/>
        </authorList>
    </citation>
    <scope>NUCLEOTIDE SEQUENCE [LARGE SCALE GENOMIC DNA]</scope>
    <source>
        <strain evidence="2 3">DSM 100309</strain>
    </source>
</reference>